<organism evidence="3 4">
    <name type="scientific">Neolewinella litorea</name>
    <dbReference type="NCBI Taxonomy" id="2562452"/>
    <lineage>
        <taxon>Bacteria</taxon>
        <taxon>Pseudomonadati</taxon>
        <taxon>Bacteroidota</taxon>
        <taxon>Saprospiria</taxon>
        <taxon>Saprospirales</taxon>
        <taxon>Lewinellaceae</taxon>
        <taxon>Neolewinella</taxon>
    </lineage>
</organism>
<dbReference type="InterPro" id="IPR029058">
    <property type="entry name" value="AB_hydrolase_fold"/>
</dbReference>
<name>A0A4S4NI44_9BACT</name>
<dbReference type="PANTHER" id="PTHR46118:SF4">
    <property type="entry name" value="PROTEIN ABHD11"/>
    <property type="match status" value="1"/>
</dbReference>
<protein>
    <submittedName>
        <fullName evidence="3">Alpha/beta fold hydrolase</fullName>
    </submittedName>
</protein>
<evidence type="ECO:0000313" key="3">
    <source>
        <dbReference type="EMBL" id="THH37878.1"/>
    </source>
</evidence>
<dbReference type="OrthoDB" id="9808398at2"/>
<dbReference type="RefSeq" id="WP_136459726.1">
    <property type="nucleotide sequence ID" value="NZ_SRSF01000005.1"/>
</dbReference>
<dbReference type="Gene3D" id="3.40.50.1820">
    <property type="entry name" value="alpha/beta hydrolase"/>
    <property type="match status" value="1"/>
</dbReference>
<dbReference type="GO" id="GO:0016787">
    <property type="term" value="F:hydrolase activity"/>
    <property type="evidence" value="ECO:0007669"/>
    <property type="project" value="UniProtKB-KW"/>
</dbReference>
<evidence type="ECO:0000256" key="1">
    <source>
        <dbReference type="ARBA" id="ARBA00022801"/>
    </source>
</evidence>
<dbReference type="PRINTS" id="PR00412">
    <property type="entry name" value="EPOXHYDRLASE"/>
</dbReference>
<accession>A0A4S4NI44</accession>
<keyword evidence="1 3" id="KW-0378">Hydrolase</keyword>
<evidence type="ECO:0000259" key="2">
    <source>
        <dbReference type="Pfam" id="PF00561"/>
    </source>
</evidence>
<gene>
    <name evidence="3" type="ORF">E4021_12635</name>
</gene>
<dbReference type="AlphaFoldDB" id="A0A4S4NI44"/>
<dbReference type="InterPro" id="IPR000639">
    <property type="entry name" value="Epox_hydrolase-like"/>
</dbReference>
<dbReference type="Proteomes" id="UP000308528">
    <property type="component" value="Unassembled WGS sequence"/>
</dbReference>
<dbReference type="PANTHER" id="PTHR46118">
    <property type="entry name" value="PROTEIN ABHD11"/>
    <property type="match status" value="1"/>
</dbReference>
<dbReference type="SUPFAM" id="SSF53474">
    <property type="entry name" value="alpha/beta-Hydrolases"/>
    <property type="match status" value="1"/>
</dbReference>
<proteinExistence type="predicted"/>
<dbReference type="InterPro" id="IPR000073">
    <property type="entry name" value="AB_hydrolase_1"/>
</dbReference>
<feature type="domain" description="AB hydrolase-1" evidence="2">
    <location>
        <begin position="13"/>
        <end position="108"/>
    </location>
</feature>
<keyword evidence="4" id="KW-1185">Reference proteome</keyword>
<comment type="caution">
    <text evidence="3">The sequence shown here is derived from an EMBL/GenBank/DDBJ whole genome shotgun (WGS) entry which is preliminary data.</text>
</comment>
<reference evidence="3 4" key="1">
    <citation type="submission" date="2019-04" db="EMBL/GenBank/DDBJ databases">
        <title>Lewinella litorea sp. nov., isolated from a marine sand.</title>
        <authorList>
            <person name="Yoon J.-H."/>
        </authorList>
    </citation>
    <scope>NUCLEOTIDE SEQUENCE [LARGE SCALE GENOMIC DNA]</scope>
    <source>
        <strain evidence="3 4">HSMS-39</strain>
    </source>
</reference>
<sequence length="269" mass="30381">MQLNYKSYGEGFPLVILHGLFGNLDNWQTLARKWADDYRIILVDLRNHGRSPHADEMTYPLMAHDLAAFLEEQAIDRCHVLGHSMGGKVAMQVALTYPALVEKLIVVDMAPRQYGRGHDDVFAALNALDPASLEDRRDAEERMKPHMEDAGVRMFLLKNLARDSEEGFRWRMNLEVLHRDYENLIAPVGTLGQTFPGQALFVRGGKSGYIKNDDWEGILAHFPLAELATVAGAGHWIHAEKPAELSGLVRKFLEKPAVRRERMVPNMGE</sequence>
<dbReference type="PRINTS" id="PR00111">
    <property type="entry name" value="ABHYDROLASE"/>
</dbReference>
<evidence type="ECO:0000313" key="4">
    <source>
        <dbReference type="Proteomes" id="UP000308528"/>
    </source>
</evidence>
<dbReference type="EMBL" id="SRSF01000005">
    <property type="protein sequence ID" value="THH37878.1"/>
    <property type="molecule type" value="Genomic_DNA"/>
</dbReference>
<dbReference type="Pfam" id="PF00561">
    <property type="entry name" value="Abhydrolase_1"/>
    <property type="match status" value="1"/>
</dbReference>